<evidence type="ECO:0000256" key="1">
    <source>
        <dbReference type="ARBA" id="ARBA00022679"/>
    </source>
</evidence>
<dbReference type="PANTHER" id="PTHR23091:SF4">
    <property type="entry name" value="N-TERMINAL AMINO-ACID N(ALPHA)-ACETYLTRANSFERASE NATA"/>
    <property type="match status" value="1"/>
</dbReference>
<organism evidence="4">
    <name type="scientific">uncultured marine crenarchaeote E48-1C</name>
    <dbReference type="NCBI Taxonomy" id="907718"/>
    <lineage>
        <taxon>Archaea</taxon>
        <taxon>Candidatus Bathyarchaeota</taxon>
        <taxon>environmental samples</taxon>
    </lineage>
</organism>
<proteinExistence type="predicted"/>
<feature type="domain" description="N-acetyltransferase" evidence="3">
    <location>
        <begin position="10"/>
        <end position="164"/>
    </location>
</feature>
<dbReference type="Pfam" id="PF00583">
    <property type="entry name" value="Acetyltransf_1"/>
    <property type="match status" value="1"/>
</dbReference>
<dbReference type="AlphaFoldDB" id="G9BAU7"/>
<gene>
    <name evidence="4" type="ORF">E48-1C_27</name>
</gene>
<keyword evidence="1 4" id="KW-0808">Transferase</keyword>
<dbReference type="EMBL" id="HQ214612">
    <property type="protein sequence ID" value="ADP09472.1"/>
    <property type="molecule type" value="Genomic_DNA"/>
</dbReference>
<dbReference type="CDD" id="cd04301">
    <property type="entry name" value="NAT_SF"/>
    <property type="match status" value="1"/>
</dbReference>
<dbReference type="PROSITE" id="PS51186">
    <property type="entry name" value="GNAT"/>
    <property type="match status" value="1"/>
</dbReference>
<dbReference type="InterPro" id="IPR045047">
    <property type="entry name" value="Ard1-like"/>
</dbReference>
<evidence type="ECO:0000259" key="3">
    <source>
        <dbReference type="PROSITE" id="PS51186"/>
    </source>
</evidence>
<dbReference type="Gene3D" id="3.40.630.30">
    <property type="match status" value="1"/>
</dbReference>
<evidence type="ECO:0000313" key="4">
    <source>
        <dbReference type="EMBL" id="ADP09472.1"/>
    </source>
</evidence>
<protein>
    <submittedName>
        <fullName evidence="4">Acetyltransferase</fullName>
    </submittedName>
</protein>
<sequence>MEGRVLQQTYRLRKFIMSDLERVKHINRLCLPENYTDHFFLDLHHRFPETFIVAEEDGNVVGYIMCRIETSFSIVGFQGLIKKGHIVSVAVLPEYRRKGLGQALACKAMEKMELYKVKQCYLEVRKSNTTAVALYRKLEFQISRTIRSYYADGEDAYLMTKKLALE</sequence>
<dbReference type="InterPro" id="IPR016181">
    <property type="entry name" value="Acyl_CoA_acyltransferase"/>
</dbReference>
<name>G9BAU7_9ARCH</name>
<reference evidence="4" key="1">
    <citation type="journal article" date="2012" name="Environ. Microbiol.">
        <title>Genetic structure of three fosmid-fragments encoding 16S rRNA genes of the Miscellaneous Crenarchaeotic Group (MCG): implications for physiology and evolution of marine sedimentary archaea.</title>
        <authorList>
            <person name="Li P.Y."/>
            <person name="Xie B.B."/>
            <person name="Zhang X.Y."/>
            <person name="Qin Q.L."/>
            <person name="Dang H.Y."/>
            <person name="Wang X.M."/>
            <person name="Chen X.L."/>
            <person name="Yu J."/>
            <person name="Zhang Y.Z."/>
        </authorList>
    </citation>
    <scope>NUCLEOTIDE SEQUENCE</scope>
</reference>
<dbReference type="NCBIfam" id="TIGR01575">
    <property type="entry name" value="rimI"/>
    <property type="match status" value="1"/>
</dbReference>
<dbReference type="InterPro" id="IPR006464">
    <property type="entry name" value="AcTrfase_RimI/Ard1"/>
</dbReference>
<dbReference type="GO" id="GO:0031415">
    <property type="term" value="C:NatA complex"/>
    <property type="evidence" value="ECO:0007669"/>
    <property type="project" value="InterPro"/>
</dbReference>
<dbReference type="PANTHER" id="PTHR23091">
    <property type="entry name" value="N-TERMINAL ACETYLTRANSFERASE"/>
    <property type="match status" value="1"/>
</dbReference>
<dbReference type="GO" id="GO:0004596">
    <property type="term" value="F:protein-N-terminal amino-acid acetyltransferase activity"/>
    <property type="evidence" value="ECO:0007669"/>
    <property type="project" value="InterPro"/>
</dbReference>
<evidence type="ECO:0000256" key="2">
    <source>
        <dbReference type="ARBA" id="ARBA00023315"/>
    </source>
</evidence>
<dbReference type="SUPFAM" id="SSF55729">
    <property type="entry name" value="Acyl-CoA N-acyltransferases (Nat)"/>
    <property type="match status" value="1"/>
</dbReference>
<dbReference type="InterPro" id="IPR000182">
    <property type="entry name" value="GNAT_dom"/>
</dbReference>
<accession>G9BAU7</accession>
<keyword evidence="2" id="KW-0012">Acyltransferase</keyword>